<reference evidence="11" key="1">
    <citation type="submission" date="2024-06" db="EMBL/GenBank/DDBJ databases">
        <title>Multi-omics analyses provide insights into the biosynthesis of the anticancer antibiotic pleurotin in Hohenbuehelia grisea.</title>
        <authorList>
            <person name="Weaver J.A."/>
            <person name="Alberti F."/>
        </authorList>
    </citation>
    <scope>NUCLEOTIDE SEQUENCE [LARGE SCALE GENOMIC DNA]</scope>
    <source>
        <strain evidence="11">T-177</strain>
    </source>
</reference>
<accession>A0ABR3JKR9</accession>
<dbReference type="Pfam" id="PF10191">
    <property type="entry name" value="COG7"/>
    <property type="match status" value="2"/>
</dbReference>
<organism evidence="10 11">
    <name type="scientific">Hohenbuehelia grisea</name>
    <dbReference type="NCBI Taxonomy" id="104357"/>
    <lineage>
        <taxon>Eukaryota</taxon>
        <taxon>Fungi</taxon>
        <taxon>Dikarya</taxon>
        <taxon>Basidiomycota</taxon>
        <taxon>Agaricomycotina</taxon>
        <taxon>Agaricomycetes</taxon>
        <taxon>Agaricomycetidae</taxon>
        <taxon>Agaricales</taxon>
        <taxon>Pleurotineae</taxon>
        <taxon>Pleurotaceae</taxon>
        <taxon>Hohenbuehelia</taxon>
    </lineage>
</organism>
<evidence type="ECO:0000256" key="8">
    <source>
        <dbReference type="ARBA" id="ARBA00031345"/>
    </source>
</evidence>
<evidence type="ECO:0000313" key="11">
    <source>
        <dbReference type="Proteomes" id="UP001556367"/>
    </source>
</evidence>
<feature type="region of interest" description="Disordered" evidence="9">
    <location>
        <begin position="627"/>
        <end position="646"/>
    </location>
</feature>
<evidence type="ECO:0000256" key="9">
    <source>
        <dbReference type="SAM" id="MobiDB-lite"/>
    </source>
</evidence>
<evidence type="ECO:0000256" key="2">
    <source>
        <dbReference type="ARBA" id="ARBA00005831"/>
    </source>
</evidence>
<comment type="subcellular location">
    <subcellularLocation>
        <location evidence="1">Golgi apparatus membrane</location>
        <topology evidence="1">Peripheral membrane protein</topology>
    </subcellularLocation>
</comment>
<dbReference type="InterPro" id="IPR019335">
    <property type="entry name" value="COG7"/>
</dbReference>
<dbReference type="PANTHER" id="PTHR21443:SF0">
    <property type="entry name" value="CONSERVED OLIGOMERIC GOLGI COMPLEX SUBUNIT 7"/>
    <property type="match status" value="1"/>
</dbReference>
<protein>
    <recommendedName>
        <fullName evidence="3">Conserved oligomeric Golgi complex subunit 7</fullName>
    </recommendedName>
    <alternativeName>
        <fullName evidence="8">Component of oligomeric Golgi complex 7</fullName>
    </alternativeName>
</protein>
<proteinExistence type="inferred from homology"/>
<evidence type="ECO:0000256" key="7">
    <source>
        <dbReference type="ARBA" id="ARBA00023136"/>
    </source>
</evidence>
<dbReference type="EMBL" id="JASNQZ010000006">
    <property type="protein sequence ID" value="KAL0956390.1"/>
    <property type="molecule type" value="Genomic_DNA"/>
</dbReference>
<comment type="similarity">
    <text evidence="2">Belongs to the COG7 family.</text>
</comment>
<keyword evidence="4" id="KW-0813">Transport</keyword>
<name>A0ABR3JKR9_9AGAR</name>
<dbReference type="Proteomes" id="UP001556367">
    <property type="component" value="Unassembled WGS sequence"/>
</dbReference>
<feature type="compositionally biased region" description="Polar residues" evidence="9">
    <location>
        <begin position="637"/>
        <end position="646"/>
    </location>
</feature>
<evidence type="ECO:0000256" key="3">
    <source>
        <dbReference type="ARBA" id="ARBA00020984"/>
    </source>
</evidence>
<feature type="region of interest" description="Disordered" evidence="9">
    <location>
        <begin position="361"/>
        <end position="387"/>
    </location>
</feature>
<keyword evidence="6" id="KW-0333">Golgi apparatus</keyword>
<evidence type="ECO:0000313" key="10">
    <source>
        <dbReference type="EMBL" id="KAL0956390.1"/>
    </source>
</evidence>
<dbReference type="PANTHER" id="PTHR21443">
    <property type="entry name" value="CONSERVED OLIGOMERIC GOLGI COMPLEX COMPONENT 7"/>
    <property type="match status" value="1"/>
</dbReference>
<evidence type="ECO:0000256" key="1">
    <source>
        <dbReference type="ARBA" id="ARBA00004395"/>
    </source>
</evidence>
<evidence type="ECO:0000256" key="5">
    <source>
        <dbReference type="ARBA" id="ARBA00022927"/>
    </source>
</evidence>
<comment type="caution">
    <text evidence="10">The sequence shown here is derived from an EMBL/GenBank/DDBJ whole genome shotgun (WGS) entry which is preliminary data.</text>
</comment>
<gene>
    <name evidence="10" type="ORF">HGRIS_002537</name>
</gene>
<keyword evidence="11" id="KW-1185">Reference proteome</keyword>
<evidence type="ECO:0000256" key="4">
    <source>
        <dbReference type="ARBA" id="ARBA00022448"/>
    </source>
</evidence>
<keyword evidence="5" id="KW-0653">Protein transport</keyword>
<evidence type="ECO:0000256" key="6">
    <source>
        <dbReference type="ARBA" id="ARBA00023034"/>
    </source>
</evidence>
<keyword evidence="7" id="KW-0472">Membrane</keyword>
<sequence>MASSTAAPDILQSLDESDDVTTWINDTLSPDDASLDGESDLATLDHQLTSLVATLDIACEDTAAHLERVIDEVSRGVPRLTYDIHFMKDSATTLQLVVAKVSDKALNSFPPTTNDALDRLQVLDTIKGHMEAAREVLREAESWSSLEMEVTSLLGEQSYEKAAERLSEANKSMVVFQNTPEYESRRVLMVSLQNQLEACLSSALVAAINTQDVSVCRKYFTIFTNIQRESEFRNYYNGSRRSPLVESWQSTLSSSDAETTSHPNFVEFLRTFYDSFTTLLDAERISMPSIFPDPQVSLSSLIVSVLSSLQPSYSQQLSSLFERNGASALKELIATLKQTEGFAGNVGKIMEKLKFAASLSAPSPTAEGSENPLGRAPSHRRRSSRMSISWRGGMQRTISGAIGGSGKNAPVIDDNLDWDRELFQPFLDFQADYGSLERRFLQDSLQDILHRVSSQQKAGSDKARFLREATVDVFGLADEAMARCAAFTHGYGAVGLVQSLDHLFQTFIESWQTEADEKQVSSSSTHQPLSSADLADMDYTAQDWANLQQYLHLLAASRAIFDRLVAFESKLRSTLQQIASQFRLAEEDAHTFSIAPVKGEDLLLQQTTLNSAELHALLSGLSQRDVPPGDFQRAHAQPSQADASVSTPPLAAARTAVYAFAKSCQLSMQDTILSPLRRHLASYASSSLWMDARDPKSRTVTAGMSDLQVPSFSLSPSDSIQKVSEGLLNMPRLFEVYADDDALAFSLHTLPYVGEEVLKTIAEHHSTSFEGGSSRHMRRASLVPMQPVAPTLDPEAVTSTWLASLGHSLLNHIMTEILPGITTLTLAGAAQLSSDLSYLSTIMSALNVGSDDFEKWKEYVDASPEDGKRLLAERPKDDYVLRTVARMRGW</sequence>